<proteinExistence type="predicted"/>
<dbReference type="AlphaFoldDB" id="A0A3R7MNI9"/>
<evidence type="ECO:0000313" key="2">
    <source>
        <dbReference type="EMBL" id="KAG2507299.1"/>
    </source>
</evidence>
<reference evidence="2" key="3">
    <citation type="submission" date="2020-06" db="EMBL/GenBank/DDBJ databases">
        <authorList>
            <person name="Studholme D.J."/>
        </authorList>
    </citation>
    <scope>NUCLEOTIDE SEQUENCE</scope>
    <source>
        <strain evidence="2">NZFS 2646</strain>
    </source>
</reference>
<reference evidence="2" key="1">
    <citation type="journal article" date="2015" name="Genom Data">
        <title>Genome sequences of six Phytophthora species associated with forests in New Zealand.</title>
        <authorList>
            <person name="Studholme D.J."/>
            <person name="McDougal R.L."/>
            <person name="Sambles C."/>
            <person name="Hansen E."/>
            <person name="Hardy G."/>
            <person name="Grant M."/>
            <person name="Ganley R.J."/>
            <person name="Williams N.M."/>
        </authorList>
    </citation>
    <scope>NUCLEOTIDE SEQUENCE</scope>
    <source>
        <strain evidence="2">NZFS 2646</strain>
    </source>
</reference>
<keyword evidence="1" id="KW-0175">Coiled coil</keyword>
<dbReference type="EMBL" id="MBDN02000479">
    <property type="protein sequence ID" value="RLN74962.1"/>
    <property type="molecule type" value="Genomic_DNA"/>
</dbReference>
<evidence type="ECO:0000313" key="4">
    <source>
        <dbReference type="EMBL" id="RLN74962.1"/>
    </source>
</evidence>
<keyword evidence="5" id="KW-1185">Reference proteome</keyword>
<gene>
    <name evidence="3" type="ORF">BBI17_008657</name>
    <name evidence="4" type="ORF">BBO99_00008625</name>
    <name evidence="2" type="ORF">JM16_008435</name>
</gene>
<feature type="coiled-coil region" evidence="1">
    <location>
        <begin position="49"/>
        <end position="76"/>
    </location>
</feature>
<evidence type="ECO:0000256" key="1">
    <source>
        <dbReference type="SAM" id="Coils"/>
    </source>
</evidence>
<name>A0A3R7MNI9_9STRA</name>
<dbReference type="Proteomes" id="UP000285883">
    <property type="component" value="Unassembled WGS sequence"/>
</dbReference>
<sequence length="246" mass="27663">MKVNGALNGLLQKRSVLHSMDYVISTQPALENSLLSTESPVGPPSTDGADGSKEVITELENAVQRLYQEFKNVNKTKKQTPAISCDMRIKHDARRGKIIEFVTTTPMTCSVDEASEILWKELTTYREHPDKVYKYMRGYKPNSQEKSFILTLRSPSGMLELNGLQFMQRFEEMDLTPSDAGSNTSLVEIFLQLYMERDDGLEASPDDIAYTQNIVMGSLSNTFRKTFQVQQNALMEKAGRVVVSSS</sequence>
<reference evidence="5 6" key="2">
    <citation type="submission" date="2018-07" db="EMBL/GenBank/DDBJ databases">
        <title>Genome sequencing of oomycete isolates from Chile give support for New Zealand origin for Phytophthora kernoviae and make available the first Nothophytophthora sp. genome.</title>
        <authorList>
            <person name="Studholme D.J."/>
            <person name="Sanfuentes E."/>
            <person name="Panda P."/>
            <person name="Hill R."/>
            <person name="Sambles C."/>
            <person name="Grant M."/>
            <person name="Williams N.M."/>
            <person name="Mcdougal R.L."/>
        </authorList>
    </citation>
    <scope>NUCLEOTIDE SEQUENCE [LARGE SCALE GENOMIC DNA]</scope>
    <source>
        <strain evidence="3">Chile2</strain>
        <strain evidence="4">Chile4</strain>
    </source>
</reference>
<evidence type="ECO:0000313" key="5">
    <source>
        <dbReference type="Proteomes" id="UP000285624"/>
    </source>
</evidence>
<evidence type="ECO:0000313" key="3">
    <source>
        <dbReference type="EMBL" id="RLN14387.1"/>
    </source>
</evidence>
<organism evidence="3 6">
    <name type="scientific">Phytophthora kernoviae</name>
    <dbReference type="NCBI Taxonomy" id="325452"/>
    <lineage>
        <taxon>Eukaryota</taxon>
        <taxon>Sar</taxon>
        <taxon>Stramenopiles</taxon>
        <taxon>Oomycota</taxon>
        <taxon>Peronosporomycetes</taxon>
        <taxon>Peronosporales</taxon>
        <taxon>Peronosporaceae</taxon>
        <taxon>Phytophthora</taxon>
    </lineage>
</organism>
<dbReference type="EMBL" id="JPWV03000631">
    <property type="protein sequence ID" value="KAG2507299.1"/>
    <property type="molecule type" value="Genomic_DNA"/>
</dbReference>
<comment type="caution">
    <text evidence="3">The sequence shown here is derived from an EMBL/GenBank/DDBJ whole genome shotgun (WGS) entry which is preliminary data.</text>
</comment>
<evidence type="ECO:0000313" key="6">
    <source>
        <dbReference type="Proteomes" id="UP000285883"/>
    </source>
</evidence>
<accession>A0A3R7MNI9</accession>
<dbReference type="Proteomes" id="UP000785171">
    <property type="component" value="Unassembled WGS sequence"/>
</dbReference>
<protein>
    <submittedName>
        <fullName evidence="3">Uncharacterized protein</fullName>
    </submittedName>
</protein>
<dbReference type="EMBL" id="MAYM02001610">
    <property type="protein sequence ID" value="RLN14387.1"/>
    <property type="molecule type" value="Genomic_DNA"/>
</dbReference>
<dbReference type="Proteomes" id="UP000285624">
    <property type="component" value="Unassembled WGS sequence"/>
</dbReference>